<dbReference type="Gene3D" id="3.10.450.620">
    <property type="entry name" value="JHP933, nucleotidyltransferase-like core domain"/>
    <property type="match status" value="1"/>
</dbReference>
<dbReference type="Proteomes" id="UP000010808">
    <property type="component" value="Chromosome"/>
</dbReference>
<protein>
    <recommendedName>
        <fullName evidence="3">Nucleotidyl transferase AbiEii toxin, Type IV TA system</fullName>
    </recommendedName>
</protein>
<keyword evidence="2" id="KW-1185">Reference proteome</keyword>
<dbReference type="eggNOG" id="COG2253">
    <property type="taxonomic scope" value="Bacteria"/>
</dbReference>
<evidence type="ECO:0000313" key="1">
    <source>
        <dbReference type="EMBL" id="CCO22704.1"/>
    </source>
</evidence>
<proteinExistence type="predicted"/>
<dbReference type="Pfam" id="PF08843">
    <property type="entry name" value="AbiEii"/>
    <property type="match status" value="1"/>
</dbReference>
<dbReference type="InterPro" id="IPR014942">
    <property type="entry name" value="AbiEii"/>
</dbReference>
<evidence type="ECO:0000313" key="2">
    <source>
        <dbReference type="Proteomes" id="UP000010808"/>
    </source>
</evidence>
<name>L0R7I9_9BACT</name>
<dbReference type="STRING" id="1121451.DESAM_20417"/>
<dbReference type="HOGENOM" id="CLU_2092853_0_0_7"/>
<dbReference type="AlphaFoldDB" id="L0R7I9"/>
<organism evidence="1 2">
    <name type="scientific">Maridesulfovibrio hydrothermalis AM13 = DSM 14728</name>
    <dbReference type="NCBI Taxonomy" id="1121451"/>
    <lineage>
        <taxon>Bacteria</taxon>
        <taxon>Pseudomonadati</taxon>
        <taxon>Thermodesulfobacteriota</taxon>
        <taxon>Desulfovibrionia</taxon>
        <taxon>Desulfovibrionales</taxon>
        <taxon>Desulfovibrionaceae</taxon>
        <taxon>Maridesulfovibrio</taxon>
    </lineage>
</organism>
<reference evidence="1 2" key="1">
    <citation type="submission" date="2012-10" db="EMBL/GenBank/DDBJ databases">
        <authorList>
            <person name="Genoscope - CEA"/>
        </authorList>
    </citation>
    <scope>NUCLEOTIDE SEQUENCE [LARGE SCALE GENOMIC DNA]</scope>
    <source>
        <strain evidence="2">AM13 / DSM 14728</strain>
    </source>
</reference>
<sequence>MNKYEKQVRILLRVLALIEFNHPNGDGSPFLTLKGGTALNFFLWDLPRLSVDIDLAYCPINDRSAALQDISESMQRLAKRVEKLLPAASVNLTEPKNAAPKVLINYNYRGTAKMRN</sequence>
<dbReference type="RefSeq" id="WP_015335312.1">
    <property type="nucleotide sequence ID" value="NC_020055.1"/>
</dbReference>
<gene>
    <name evidence="1" type="ORF">DESAM_20417</name>
</gene>
<dbReference type="EMBL" id="FO203522">
    <property type="protein sequence ID" value="CCO22704.1"/>
    <property type="molecule type" value="Genomic_DNA"/>
</dbReference>
<dbReference type="KEGG" id="dhy:DESAM_20417"/>
<evidence type="ECO:0008006" key="3">
    <source>
        <dbReference type="Google" id="ProtNLM"/>
    </source>
</evidence>
<accession>L0R7I9</accession>